<feature type="compositionally biased region" description="Basic and acidic residues" evidence="1">
    <location>
        <begin position="430"/>
        <end position="440"/>
    </location>
</feature>
<evidence type="ECO:0000256" key="1">
    <source>
        <dbReference type="SAM" id="MobiDB-lite"/>
    </source>
</evidence>
<feature type="compositionally biased region" description="Polar residues" evidence="1">
    <location>
        <begin position="455"/>
        <end position="464"/>
    </location>
</feature>
<evidence type="ECO:0000313" key="4">
    <source>
        <dbReference type="Proteomes" id="UP000658997"/>
    </source>
</evidence>
<name>A0A8H8TSF5_9BASI</name>
<protein>
    <recommendedName>
        <fullName evidence="2">Endonuclease/exonuclease/phosphatase domain-containing protein</fullName>
    </recommendedName>
</protein>
<reference evidence="3" key="1">
    <citation type="submission" date="2018-08" db="EMBL/GenBank/DDBJ databases">
        <authorList>
            <person name="Guldener U."/>
        </authorList>
    </citation>
    <scope>NUCLEOTIDE SEQUENCE</scope>
    <source>
        <strain evidence="3">UB2</strain>
    </source>
</reference>
<sequence>MPALRIMTWNCNGLNASPVATTGDWKQSTGGIDVVLIQETCNSSDHHTLFDPTTLLNILAHPDMSSSVHASYLTPFCGIAILNPNISMRAAKHSLEQRIVSANLHYHNRTITVASVYAPASHYEHREFFNTFPMRSIVSEHPVILGGDWNDAPSALDLLNGRPPISHLWHIIDAYTITYSLFDPLRILRSEDHLYTRIQHTQNGLTASCIDFFLVSADFLHHCHNIDILRCFASNHSPVILTSQLGPEEEESDSTSFLRWRLPQTIARYGPFVDAASQFIEQTANQLTGHLILSTKLHPLSQRPHTTPTAPTVFDHFSNLFQTDPSSEETHHARQQLLQVSTSTVSDNTAVSLAELFSAEEIGSALRKVKSSRSAPGINGLPYAFWTSNTPITAQILCKLANSIRSELDEQSSVNYEKYASPTGPRYLKPRVDPYNRPRMDPYGLEQEEDASATGDPNLSQSKPIATPFPKFNPRDVEIFILEAEAWFKFNQVHKQGQMMNHMGAQLEGNARKWWTSNICIDQA</sequence>
<dbReference type="AlphaFoldDB" id="A0A8H8TSF5"/>
<comment type="caution">
    <text evidence="3">The sequence shown here is derived from an EMBL/GenBank/DDBJ whole genome shotgun (WGS) entry which is preliminary data.</text>
</comment>
<feature type="domain" description="Endonuclease/exonuclease/phosphatase" evidence="2">
    <location>
        <begin position="7"/>
        <end position="221"/>
    </location>
</feature>
<organism evidence="3 4">
    <name type="scientific">Ustilago bromivora</name>
    <dbReference type="NCBI Taxonomy" id="307758"/>
    <lineage>
        <taxon>Eukaryota</taxon>
        <taxon>Fungi</taxon>
        <taxon>Dikarya</taxon>
        <taxon>Basidiomycota</taxon>
        <taxon>Ustilaginomycotina</taxon>
        <taxon>Ustilaginomycetes</taxon>
        <taxon>Ustilaginales</taxon>
        <taxon>Ustilaginaceae</taxon>
        <taxon>Ustilago</taxon>
    </lineage>
</organism>
<dbReference type="SUPFAM" id="SSF56219">
    <property type="entry name" value="DNase I-like"/>
    <property type="match status" value="1"/>
</dbReference>
<dbReference type="Proteomes" id="UP000658997">
    <property type="component" value="Unassembled WGS sequence"/>
</dbReference>
<dbReference type="InterPro" id="IPR005135">
    <property type="entry name" value="Endo/exonuclease/phosphatase"/>
</dbReference>
<gene>
    <name evidence="3" type="ORF">UBRO2_02924</name>
</gene>
<dbReference type="GO" id="GO:0003824">
    <property type="term" value="F:catalytic activity"/>
    <property type="evidence" value="ECO:0007669"/>
    <property type="project" value="InterPro"/>
</dbReference>
<accession>A0A8H8TSF5</accession>
<dbReference type="EMBL" id="ULHB01000050">
    <property type="protein sequence ID" value="SYW79240.1"/>
    <property type="molecule type" value="Genomic_DNA"/>
</dbReference>
<dbReference type="InterPro" id="IPR036691">
    <property type="entry name" value="Endo/exonu/phosph_ase_sf"/>
</dbReference>
<keyword evidence="4" id="KW-1185">Reference proteome</keyword>
<dbReference type="Pfam" id="PF03372">
    <property type="entry name" value="Exo_endo_phos"/>
    <property type="match status" value="1"/>
</dbReference>
<evidence type="ECO:0000313" key="3">
    <source>
        <dbReference type="EMBL" id="SYW79240.1"/>
    </source>
</evidence>
<evidence type="ECO:0000259" key="2">
    <source>
        <dbReference type="Pfam" id="PF03372"/>
    </source>
</evidence>
<dbReference type="Gene3D" id="3.60.10.10">
    <property type="entry name" value="Endonuclease/exonuclease/phosphatase"/>
    <property type="match status" value="1"/>
</dbReference>
<proteinExistence type="predicted"/>
<feature type="region of interest" description="Disordered" evidence="1">
    <location>
        <begin position="425"/>
        <end position="470"/>
    </location>
</feature>